<dbReference type="PANTHER" id="PTHR42771">
    <property type="entry name" value="IRON(3+)-HYDROXAMATE IMPORT ATP-BINDING PROTEIN FHUC"/>
    <property type="match status" value="1"/>
</dbReference>
<dbReference type="InterPro" id="IPR027417">
    <property type="entry name" value="P-loop_NTPase"/>
</dbReference>
<dbReference type="Gene3D" id="3.40.50.300">
    <property type="entry name" value="P-loop containing nucleotide triphosphate hydrolases"/>
    <property type="match status" value="2"/>
</dbReference>
<dbReference type="Pfam" id="PF13304">
    <property type="entry name" value="AAA_21"/>
    <property type="match status" value="1"/>
</dbReference>
<dbReference type="SUPFAM" id="SSF52540">
    <property type="entry name" value="P-loop containing nucleoside triphosphate hydrolases"/>
    <property type="match status" value="1"/>
</dbReference>
<evidence type="ECO:0000313" key="9">
    <source>
        <dbReference type="EMBL" id="KGM09639.1"/>
    </source>
</evidence>
<reference evidence="9 10" key="1">
    <citation type="submission" date="2013-08" db="EMBL/GenBank/DDBJ databases">
        <title>Genome sequencing of Cellulomonas bogoriensis 69B4.</title>
        <authorList>
            <person name="Chen F."/>
            <person name="Li Y."/>
            <person name="Wang G."/>
        </authorList>
    </citation>
    <scope>NUCLEOTIDE SEQUENCE [LARGE SCALE GENOMIC DNA]</scope>
    <source>
        <strain evidence="9 10">69B4</strain>
    </source>
</reference>
<keyword evidence="7" id="KW-0472">Membrane</keyword>
<keyword evidence="10" id="KW-1185">Reference proteome</keyword>
<keyword evidence="3" id="KW-1003">Cell membrane</keyword>
<dbReference type="Proteomes" id="UP000054314">
    <property type="component" value="Unassembled WGS sequence"/>
</dbReference>
<dbReference type="PANTHER" id="PTHR42771:SF2">
    <property type="entry name" value="IRON(3+)-HYDROXAMATE IMPORT ATP-BINDING PROTEIN FHUC"/>
    <property type="match status" value="1"/>
</dbReference>
<keyword evidence="5" id="KW-0408">Iron</keyword>
<evidence type="ECO:0000256" key="4">
    <source>
        <dbReference type="ARBA" id="ARBA00022496"/>
    </source>
</evidence>
<gene>
    <name evidence="9" type="ORF">N869_06385</name>
</gene>
<name>A0A0A0BRB2_9CELL</name>
<evidence type="ECO:0000313" key="10">
    <source>
        <dbReference type="Proteomes" id="UP000054314"/>
    </source>
</evidence>
<dbReference type="GO" id="GO:0006826">
    <property type="term" value="P:iron ion transport"/>
    <property type="evidence" value="ECO:0007669"/>
    <property type="project" value="UniProtKB-KW"/>
</dbReference>
<dbReference type="InterPro" id="IPR051535">
    <property type="entry name" value="Siderophore_ABC-ATPase"/>
</dbReference>
<evidence type="ECO:0000259" key="8">
    <source>
        <dbReference type="SMART" id="SM00382"/>
    </source>
</evidence>
<comment type="caution">
    <text evidence="9">The sequence shown here is derived from an EMBL/GenBank/DDBJ whole genome shotgun (WGS) entry which is preliminary data.</text>
</comment>
<protein>
    <submittedName>
        <fullName evidence="9">ATPase AAA</fullName>
    </submittedName>
</protein>
<keyword evidence="2" id="KW-0813">Transport</keyword>
<dbReference type="InterPro" id="IPR003959">
    <property type="entry name" value="ATPase_AAA_core"/>
</dbReference>
<evidence type="ECO:0000256" key="5">
    <source>
        <dbReference type="ARBA" id="ARBA00023004"/>
    </source>
</evidence>
<accession>A0A0A0BRB2</accession>
<organism evidence="9 10">
    <name type="scientific">Cellulomonas bogoriensis 69B4 = DSM 16987</name>
    <dbReference type="NCBI Taxonomy" id="1386082"/>
    <lineage>
        <taxon>Bacteria</taxon>
        <taxon>Bacillati</taxon>
        <taxon>Actinomycetota</taxon>
        <taxon>Actinomycetes</taxon>
        <taxon>Micrococcales</taxon>
        <taxon>Cellulomonadaceae</taxon>
        <taxon>Cellulomonas</taxon>
    </lineage>
</organism>
<dbReference type="EMBL" id="AXCZ01000178">
    <property type="protein sequence ID" value="KGM09639.1"/>
    <property type="molecule type" value="Genomic_DNA"/>
</dbReference>
<evidence type="ECO:0000256" key="6">
    <source>
        <dbReference type="ARBA" id="ARBA00023065"/>
    </source>
</evidence>
<keyword evidence="6" id="KW-0406">Ion transport</keyword>
<dbReference type="GO" id="GO:0016887">
    <property type="term" value="F:ATP hydrolysis activity"/>
    <property type="evidence" value="ECO:0007669"/>
    <property type="project" value="InterPro"/>
</dbReference>
<dbReference type="GO" id="GO:0005524">
    <property type="term" value="F:ATP binding"/>
    <property type="evidence" value="ECO:0007669"/>
    <property type="project" value="InterPro"/>
</dbReference>
<evidence type="ECO:0000256" key="2">
    <source>
        <dbReference type="ARBA" id="ARBA00022448"/>
    </source>
</evidence>
<dbReference type="InterPro" id="IPR003593">
    <property type="entry name" value="AAA+_ATPase"/>
</dbReference>
<evidence type="ECO:0000256" key="7">
    <source>
        <dbReference type="ARBA" id="ARBA00023136"/>
    </source>
</evidence>
<evidence type="ECO:0000256" key="3">
    <source>
        <dbReference type="ARBA" id="ARBA00022475"/>
    </source>
</evidence>
<dbReference type="GO" id="GO:0005886">
    <property type="term" value="C:plasma membrane"/>
    <property type="evidence" value="ECO:0007669"/>
    <property type="project" value="UniProtKB-SubCell"/>
</dbReference>
<comment type="subcellular location">
    <subcellularLocation>
        <location evidence="1">Cell membrane</location>
        <topology evidence="1">Peripheral membrane protein</topology>
    </subcellularLocation>
</comment>
<evidence type="ECO:0000256" key="1">
    <source>
        <dbReference type="ARBA" id="ARBA00004202"/>
    </source>
</evidence>
<proteinExistence type="predicted"/>
<sequence length="241" mass="26423">MRRVERDPGVGPAGSGPTDGWPWDIAAVAHLLEHGLDLGPLTVLVGHNGSGKSTLVEGIALTYGLSPEGGGKGARHTTRASESPLHDVLRVVPGAGAPRWGYFVRAETMHGLFTYLEENPRGAGLPEEPVFHDRSHGEAFLALTYERRFAKPGFYVFDEPEAGLSFTSQMMFVEQVEGMVENGSQVLIATHSPVIAAARGATLLEVDDEGLTPTRWEDLTLVDQHRRFLEDPEAYRRRIWE</sequence>
<dbReference type="AlphaFoldDB" id="A0A0A0BRB2"/>
<feature type="domain" description="AAA+ ATPase" evidence="8">
    <location>
        <begin position="38"/>
        <end position="210"/>
    </location>
</feature>
<keyword evidence="4" id="KW-0410">Iron transport</keyword>
<dbReference type="RefSeq" id="WP_052105517.1">
    <property type="nucleotide sequence ID" value="NZ_AXCZ01000178.1"/>
</dbReference>
<dbReference type="SMART" id="SM00382">
    <property type="entry name" value="AAA"/>
    <property type="match status" value="1"/>
</dbReference>